<keyword evidence="2" id="KW-0472">Membrane</keyword>
<dbReference type="Proteomes" id="UP000005297">
    <property type="component" value="Unassembled WGS sequence"/>
</dbReference>
<reference evidence="3 4" key="1">
    <citation type="submission" date="2006-09" db="EMBL/GenBank/DDBJ databases">
        <authorList>
            <person name="Emerson D."/>
            <person name="Ferriera S."/>
            <person name="Johnson J."/>
            <person name="Kravitz S."/>
            <person name="Halpern A."/>
            <person name="Remington K."/>
            <person name="Beeson K."/>
            <person name="Tran B."/>
            <person name="Rogers Y.-H."/>
            <person name="Friedman R."/>
            <person name="Venter J.C."/>
        </authorList>
    </citation>
    <scope>NUCLEOTIDE SEQUENCE [LARGE SCALE GENOMIC DNA]</scope>
    <source>
        <strain evidence="3 4">PV-1</strain>
    </source>
</reference>
<feature type="region of interest" description="Disordered" evidence="1">
    <location>
        <begin position="41"/>
        <end position="97"/>
    </location>
</feature>
<dbReference type="InParanoid" id="Q0EWC8"/>
<dbReference type="RefSeq" id="WP_009850869.1">
    <property type="nucleotide sequence ID" value="NZ_DS022295.1"/>
</dbReference>
<dbReference type="HOGENOM" id="CLU_1426453_0_0_0"/>
<dbReference type="STRING" id="314344.AL013_10475"/>
<evidence type="ECO:0000256" key="1">
    <source>
        <dbReference type="SAM" id="MobiDB-lite"/>
    </source>
</evidence>
<keyword evidence="2" id="KW-0812">Transmembrane</keyword>
<feature type="compositionally biased region" description="Basic and acidic residues" evidence="1">
    <location>
        <begin position="41"/>
        <end position="50"/>
    </location>
</feature>
<protein>
    <submittedName>
        <fullName evidence="3">Uncharacterized protein</fullName>
    </submittedName>
</protein>
<evidence type="ECO:0000313" key="3">
    <source>
        <dbReference type="EMBL" id="EAU53543.1"/>
    </source>
</evidence>
<feature type="transmembrane region" description="Helical" evidence="2">
    <location>
        <begin position="6"/>
        <end position="25"/>
    </location>
</feature>
<keyword evidence="2" id="KW-1133">Transmembrane helix</keyword>
<feature type="compositionally biased region" description="Basic and acidic residues" evidence="1">
    <location>
        <begin position="75"/>
        <end position="86"/>
    </location>
</feature>
<evidence type="ECO:0000313" key="4">
    <source>
        <dbReference type="Proteomes" id="UP000005297"/>
    </source>
</evidence>
<comment type="caution">
    <text evidence="3">The sequence shown here is derived from an EMBL/GenBank/DDBJ whole genome shotgun (WGS) entry which is preliminary data.</text>
</comment>
<feature type="transmembrane region" description="Helical" evidence="2">
    <location>
        <begin position="106"/>
        <end position="127"/>
    </location>
</feature>
<name>Q0EWC8_9PROT</name>
<proteinExistence type="predicted"/>
<organism evidence="3 4">
    <name type="scientific">Mariprofundus ferrooxydans PV-1</name>
    <dbReference type="NCBI Taxonomy" id="314345"/>
    <lineage>
        <taxon>Bacteria</taxon>
        <taxon>Pseudomonadati</taxon>
        <taxon>Pseudomonadota</taxon>
        <taxon>Candidatius Mariprofundia</taxon>
        <taxon>Mariprofundales</taxon>
        <taxon>Mariprofundaceae</taxon>
        <taxon>Mariprofundus</taxon>
    </lineage>
</organism>
<gene>
    <name evidence="3" type="ORF">SPV1_02858</name>
</gene>
<accession>Q0EWC8</accession>
<sequence>MFGLPLSWIIAGAGIAALAGYIGLLKLKAKLANKRAVIATQERDNARVEQRTTQTAQDAEHAYQAAHDTALQDTTPKREQKADKDVGSGGSGGPDQSATANKLNSLFPVLLLCLVLVGCASPATLVASNPAAQVVIPAADSLEPVTFFVRDGNYCLDDAAAAALGRNVKKLKARTAGLEAALRSLGAEVK</sequence>
<dbReference type="EMBL" id="AATS01000021">
    <property type="protein sequence ID" value="EAU53543.1"/>
    <property type="molecule type" value="Genomic_DNA"/>
</dbReference>
<evidence type="ECO:0000256" key="2">
    <source>
        <dbReference type="SAM" id="Phobius"/>
    </source>
</evidence>
<dbReference type="AlphaFoldDB" id="Q0EWC8"/>
<keyword evidence="4" id="KW-1185">Reference proteome</keyword>